<protein>
    <submittedName>
        <fullName evidence="1">Uncharacterized protein</fullName>
    </submittedName>
</protein>
<proteinExistence type="predicted"/>
<accession>A0ABX9UVJ2</accession>
<dbReference type="Proteomes" id="UP000269134">
    <property type="component" value="Unassembled WGS sequence"/>
</dbReference>
<dbReference type="RefSeq" id="WP_122078989.1">
    <property type="nucleotide sequence ID" value="NZ_RFFL01000019.1"/>
</dbReference>
<name>A0ABX9UVJ2_9GAMM</name>
<comment type="caution">
    <text evidence="1">The sequence shown here is derived from an EMBL/GenBank/DDBJ whole genome shotgun (WGS) entry which is preliminary data.</text>
</comment>
<organism evidence="1 2">
    <name type="scientific">Stutzerimonas nitrititolerans</name>
    <dbReference type="NCBI Taxonomy" id="2482751"/>
    <lineage>
        <taxon>Bacteria</taxon>
        <taxon>Pseudomonadati</taxon>
        <taxon>Pseudomonadota</taxon>
        <taxon>Gammaproteobacteria</taxon>
        <taxon>Pseudomonadales</taxon>
        <taxon>Pseudomonadaceae</taxon>
        <taxon>Stutzerimonas</taxon>
    </lineage>
</organism>
<reference evidence="1 2" key="1">
    <citation type="submission" date="2018-10" db="EMBL/GenBank/DDBJ databases">
        <title>Pseudomonas sp. GL14 genome.</title>
        <authorList>
            <person name="Peng J."/>
            <person name="Liu Z.-P."/>
        </authorList>
    </citation>
    <scope>NUCLEOTIDE SEQUENCE [LARGE SCALE GENOMIC DNA]</scope>
    <source>
        <strain evidence="1 2">GL14</strain>
    </source>
</reference>
<evidence type="ECO:0000313" key="2">
    <source>
        <dbReference type="Proteomes" id="UP000269134"/>
    </source>
</evidence>
<dbReference type="GeneID" id="84611156"/>
<sequence>MSETKTIYVVWTNTDLTEGRGHQVPIAYADSVATAARLAKNRGVMGSDADCRRFEAVKHGGHWCAPVSIEPPSEDDKLRDEANARKAAALAKARQLGLTDDDLEALQAKGYRTK</sequence>
<dbReference type="EMBL" id="RFFL01000019">
    <property type="protein sequence ID" value="RMH97298.1"/>
    <property type="molecule type" value="Genomic_DNA"/>
</dbReference>
<gene>
    <name evidence="1" type="ORF">EA795_19145</name>
</gene>
<evidence type="ECO:0000313" key="1">
    <source>
        <dbReference type="EMBL" id="RMH97298.1"/>
    </source>
</evidence>
<keyword evidence="2" id="KW-1185">Reference proteome</keyword>